<dbReference type="Pfam" id="PF08887">
    <property type="entry name" value="GAD-like"/>
    <property type="match status" value="1"/>
</dbReference>
<dbReference type="Pfam" id="PF08906">
    <property type="entry name" value="T6SS_Tdi1_C"/>
    <property type="match status" value="1"/>
</dbReference>
<evidence type="ECO:0008006" key="5">
    <source>
        <dbReference type="Google" id="ProtNLM"/>
    </source>
</evidence>
<dbReference type="InterPro" id="IPR014983">
    <property type="entry name" value="GAD-rel"/>
</dbReference>
<organism evidence="3 4">
    <name type="scientific">Shewanella psychrophila</name>
    <dbReference type="NCBI Taxonomy" id="225848"/>
    <lineage>
        <taxon>Bacteria</taxon>
        <taxon>Pseudomonadati</taxon>
        <taxon>Pseudomonadota</taxon>
        <taxon>Gammaproteobacteria</taxon>
        <taxon>Alteromonadales</taxon>
        <taxon>Shewanellaceae</taxon>
        <taxon>Shewanella</taxon>
    </lineage>
</organism>
<dbReference type="KEGG" id="spsw:Sps_00856"/>
<evidence type="ECO:0000313" key="3">
    <source>
        <dbReference type="EMBL" id="AQS36048.1"/>
    </source>
</evidence>
<proteinExistence type="predicted"/>
<feature type="domain" description="T6SS immunity protein Tdi1 C-terminal" evidence="2">
    <location>
        <begin position="136"/>
        <end position="208"/>
    </location>
</feature>
<sequence>MNKFFDNFYNFAGFGPAIKSKQPTVEALNFFESKLPAHLSEYWQEYGFCGWGKGIFWTVNPDDYKDILTQWLSGTSFEQRELDGIDKYYVIGRSAFGRLFIWGETSGQSIKIDTNFGMLLPADETKKLKERGQERTIDLFFAVKTKDDMEEEDLDENPLFDRAMAKLGPLEADEMYGFVPALALGGAPQLENLQKVKVIEHLSFLADLGEKTVMADIVAMSNALHK</sequence>
<feature type="domain" description="GAD-related" evidence="1">
    <location>
        <begin position="14"/>
        <end position="113"/>
    </location>
</feature>
<dbReference type="AlphaFoldDB" id="A0A1S6HKM6"/>
<name>A0A1S6HKM6_9GAMM</name>
<dbReference type="Proteomes" id="UP000189545">
    <property type="component" value="Chromosome"/>
</dbReference>
<dbReference type="STRING" id="225848.Sps_00856"/>
<dbReference type="EMBL" id="CP014782">
    <property type="protein sequence ID" value="AQS36048.1"/>
    <property type="molecule type" value="Genomic_DNA"/>
</dbReference>
<evidence type="ECO:0000259" key="2">
    <source>
        <dbReference type="Pfam" id="PF08906"/>
    </source>
</evidence>
<keyword evidence="4" id="KW-1185">Reference proteome</keyword>
<dbReference type="OrthoDB" id="9016361at2"/>
<dbReference type="RefSeq" id="WP_077751388.1">
    <property type="nucleotide sequence ID" value="NZ_CP014782.1"/>
</dbReference>
<reference evidence="3 4" key="1">
    <citation type="submission" date="2016-03" db="EMBL/GenBank/DDBJ databases">
        <title>Complete genome sequence of Shewanella psychrophila WP2, a deep sea bacterium isolated from west Pacific sediment.</title>
        <authorList>
            <person name="Xu G."/>
            <person name="Jian H."/>
        </authorList>
    </citation>
    <scope>NUCLEOTIDE SEQUENCE [LARGE SCALE GENOMIC DNA]</scope>
    <source>
        <strain evidence="3 4">WP2</strain>
    </source>
</reference>
<gene>
    <name evidence="3" type="ORF">Sps_00856</name>
</gene>
<dbReference type="InterPro" id="IPR015002">
    <property type="entry name" value="T6SS_Tdi1_C"/>
</dbReference>
<evidence type="ECO:0000313" key="4">
    <source>
        <dbReference type="Proteomes" id="UP000189545"/>
    </source>
</evidence>
<protein>
    <recommendedName>
        <fullName evidence="5">Glutamyl-tRNA amidotransferase</fullName>
    </recommendedName>
</protein>
<accession>A0A1S6HKM6</accession>
<evidence type="ECO:0000259" key="1">
    <source>
        <dbReference type="Pfam" id="PF08887"/>
    </source>
</evidence>